<dbReference type="OrthoDB" id="10051712at2759"/>
<sequence>RSRRSKLAVAILFGSHDEKDEENYNQFQNFFFSHFALFEAHVEKLKSTIEIAYFNNRNFLPTIMEALELFRNDVYDLYMTQRLAEPVWLTMMSATTYKTKLCEKFMDTFTWLVTKFDNKNCKFFVSTLLSAVLTQHLAWVATVTPAGGTPAHTYQDKHTAKWVDTLAKTHPYNPLWAQLGDLFGAIGVPRKISRTVVVGKKADIVKKFLYVLSYFIRCSEVHENTDPQCLNLIVNEPYLDVSLSPTTKSNVGRPKVIRSCDSCRCCENSSSQSQTNCISKSSVVSESSQPDHNEVFSVGLNGIRAPSLGLSELHNYIVPHSLPIETNAFDKSLPPVISAIENVPNFPTSEVTDFSNFSEQVVRSQSFSGGKVRSRLSQQLETNIVQSSVVVNKGKSAEILKFLSKSNCGMLSSNLETSNVVKKPQEGVEDSRCVETSSGTCACISLDNRKDAEAKALNCRQSNHYVRPTYFSFSCRSVTPTGLSRRRHLSSTGSIDYEAFDPMIHCKEVKMPFAIEDCGEWQIRAFDRNFGRSLLASYSDHYLSDFVLHGTSDADYRPRLLNDLQSTVKHSILDEPIDEAVCVIADTDQWTVEVASSKVMGISPSGCTPWTSSKIVADLIESVVEISRLKMSSEFCLMHLEDRLQEIYFKSHMLSEYLTGAKTYSQRELTSMLGFETSDMALLMAVAGTHSPGLSQFLSA</sequence>
<dbReference type="PANTHER" id="PTHR21634">
    <property type="entry name" value="RE13835P"/>
    <property type="match status" value="1"/>
</dbReference>
<name>A0A3S1BXK9_ELYCH</name>
<dbReference type="PANTHER" id="PTHR21634:SF9">
    <property type="entry name" value="RE13835P"/>
    <property type="match status" value="1"/>
</dbReference>
<proteinExistence type="predicted"/>
<reference evidence="2 3" key="1">
    <citation type="submission" date="2019-01" db="EMBL/GenBank/DDBJ databases">
        <title>A draft genome assembly of the solar-powered sea slug Elysia chlorotica.</title>
        <authorList>
            <person name="Cai H."/>
            <person name="Li Q."/>
            <person name="Fang X."/>
            <person name="Li J."/>
            <person name="Curtis N.E."/>
            <person name="Altenburger A."/>
            <person name="Shibata T."/>
            <person name="Feng M."/>
            <person name="Maeda T."/>
            <person name="Schwartz J.A."/>
            <person name="Shigenobu S."/>
            <person name="Lundholm N."/>
            <person name="Nishiyama T."/>
            <person name="Yang H."/>
            <person name="Hasebe M."/>
            <person name="Li S."/>
            <person name="Pierce S.K."/>
            <person name="Wang J."/>
        </authorList>
    </citation>
    <scope>NUCLEOTIDE SEQUENCE [LARGE SCALE GENOMIC DNA]</scope>
    <source>
        <strain evidence="2">EC2010</strain>
        <tissue evidence="2">Whole organism of an adult</tissue>
    </source>
</reference>
<evidence type="ECO:0000259" key="1">
    <source>
        <dbReference type="PROSITE" id="PS51836"/>
    </source>
</evidence>
<dbReference type="AlphaFoldDB" id="A0A3S1BXK9"/>
<dbReference type="GO" id="GO:0051087">
    <property type="term" value="F:protein-folding chaperone binding"/>
    <property type="evidence" value="ECO:0007669"/>
    <property type="project" value="TreeGrafter"/>
</dbReference>
<dbReference type="EMBL" id="RQTK01000013">
    <property type="protein sequence ID" value="RUS91366.1"/>
    <property type="molecule type" value="Genomic_DNA"/>
</dbReference>
<keyword evidence="3" id="KW-1185">Reference proteome</keyword>
<dbReference type="InterPro" id="IPR028085">
    <property type="entry name" value="FNIP_mid_dom"/>
</dbReference>
<dbReference type="InterPro" id="IPR037545">
    <property type="entry name" value="DENN_FNIP1/2"/>
</dbReference>
<dbReference type="Pfam" id="PF14637">
    <property type="entry name" value="FNIP_M"/>
    <property type="match status" value="1"/>
</dbReference>
<dbReference type="Pfam" id="PF14638">
    <property type="entry name" value="FNIP_C"/>
    <property type="match status" value="1"/>
</dbReference>
<gene>
    <name evidence="2" type="ORF">EGW08_000883</name>
</gene>
<dbReference type="InterPro" id="IPR026156">
    <property type="entry name" value="FNIP_fam"/>
</dbReference>
<evidence type="ECO:0000313" key="3">
    <source>
        <dbReference type="Proteomes" id="UP000271974"/>
    </source>
</evidence>
<protein>
    <recommendedName>
        <fullName evidence="1">UDENN FNIP1/2-type domain-containing protein</fullName>
    </recommendedName>
</protein>
<feature type="non-terminal residue" evidence="2">
    <location>
        <position position="1"/>
    </location>
</feature>
<accession>A0A3S1BXK9</accession>
<dbReference type="GO" id="GO:0042030">
    <property type="term" value="F:ATPase inhibitor activity"/>
    <property type="evidence" value="ECO:0007669"/>
    <property type="project" value="TreeGrafter"/>
</dbReference>
<organism evidence="2 3">
    <name type="scientific">Elysia chlorotica</name>
    <name type="common">Eastern emerald elysia</name>
    <name type="synonym">Sea slug</name>
    <dbReference type="NCBI Taxonomy" id="188477"/>
    <lineage>
        <taxon>Eukaryota</taxon>
        <taxon>Metazoa</taxon>
        <taxon>Spiralia</taxon>
        <taxon>Lophotrochozoa</taxon>
        <taxon>Mollusca</taxon>
        <taxon>Gastropoda</taxon>
        <taxon>Heterobranchia</taxon>
        <taxon>Euthyneura</taxon>
        <taxon>Panpulmonata</taxon>
        <taxon>Sacoglossa</taxon>
        <taxon>Placobranchoidea</taxon>
        <taxon>Plakobranchidae</taxon>
        <taxon>Elysia</taxon>
    </lineage>
</organism>
<feature type="domain" description="UDENN FNIP1/2-type" evidence="1">
    <location>
        <begin position="1"/>
        <end position="690"/>
    </location>
</feature>
<dbReference type="PRINTS" id="PR02073">
    <property type="entry name" value="FOLLICULNIP1"/>
</dbReference>
<dbReference type="STRING" id="188477.A0A3S1BXK9"/>
<comment type="caution">
    <text evidence="2">The sequence shown here is derived from an EMBL/GenBank/DDBJ whole genome shotgun (WGS) entry which is preliminary data.</text>
</comment>
<dbReference type="InterPro" id="IPR028086">
    <property type="entry name" value="FNIP_C_dom"/>
</dbReference>
<evidence type="ECO:0000313" key="2">
    <source>
        <dbReference type="EMBL" id="RUS91366.1"/>
    </source>
</evidence>
<dbReference type="PROSITE" id="PS51836">
    <property type="entry name" value="DENN_FNIP12"/>
    <property type="match status" value="1"/>
</dbReference>
<dbReference type="Proteomes" id="UP000271974">
    <property type="component" value="Unassembled WGS sequence"/>
</dbReference>
<dbReference type="GO" id="GO:0005737">
    <property type="term" value="C:cytoplasm"/>
    <property type="evidence" value="ECO:0007669"/>
    <property type="project" value="TreeGrafter"/>
</dbReference>